<evidence type="ECO:0000259" key="1">
    <source>
        <dbReference type="Pfam" id="PF17648"/>
    </source>
</evidence>
<dbReference type="AlphaFoldDB" id="A0A8J4DEA8"/>
<dbReference type="InterPro" id="IPR040841">
    <property type="entry name" value="Luciferase_dom"/>
</dbReference>
<reference evidence="2" key="1">
    <citation type="submission" date="2021-01" db="EMBL/GenBank/DDBJ databases">
        <title>Whole genome shotgun sequence of Planotetraspora thailandica NBRC 104271.</title>
        <authorList>
            <person name="Komaki H."/>
            <person name="Tamura T."/>
        </authorList>
    </citation>
    <scope>NUCLEOTIDE SEQUENCE</scope>
    <source>
        <strain evidence="2">NBRC 104271</strain>
    </source>
</reference>
<organism evidence="2 3">
    <name type="scientific">Planotetraspora thailandica</name>
    <dbReference type="NCBI Taxonomy" id="487172"/>
    <lineage>
        <taxon>Bacteria</taxon>
        <taxon>Bacillati</taxon>
        <taxon>Actinomycetota</taxon>
        <taxon>Actinomycetes</taxon>
        <taxon>Streptosporangiales</taxon>
        <taxon>Streptosporangiaceae</taxon>
        <taxon>Planotetraspora</taxon>
    </lineage>
</organism>
<dbReference type="EMBL" id="BOOR01000068">
    <property type="protein sequence ID" value="GII58635.1"/>
    <property type="molecule type" value="Genomic_DNA"/>
</dbReference>
<protein>
    <recommendedName>
        <fullName evidence="1">Luciferase domain-containing protein</fullName>
    </recommendedName>
</protein>
<feature type="domain" description="Luciferase" evidence="1">
    <location>
        <begin position="63"/>
        <end position="125"/>
    </location>
</feature>
<evidence type="ECO:0000313" key="2">
    <source>
        <dbReference type="EMBL" id="GII58635.1"/>
    </source>
</evidence>
<dbReference type="Pfam" id="PF17648">
    <property type="entry name" value="Luciferase"/>
    <property type="match status" value="1"/>
</dbReference>
<comment type="caution">
    <text evidence="2">The sequence shown here is derived from an EMBL/GenBank/DDBJ whole genome shotgun (WGS) entry which is preliminary data.</text>
</comment>
<gene>
    <name evidence="2" type="ORF">Pth03_70240</name>
</gene>
<proteinExistence type="predicted"/>
<accession>A0A8J4DEA8</accession>
<evidence type="ECO:0000313" key="3">
    <source>
        <dbReference type="Proteomes" id="UP000605992"/>
    </source>
</evidence>
<keyword evidence="3" id="KW-1185">Reference proteome</keyword>
<dbReference type="Proteomes" id="UP000605992">
    <property type="component" value="Unassembled WGS sequence"/>
</dbReference>
<sequence>MNNDCRYLLPMPVTGSHDGSMNASGIARQSIASRVLKQLEAWPECQAGDAACGSGAGITVGARQILHLHTGDEAELWLTVSLIERMRPALETSPQVALEPQRDWIGIRLETEDDADLLVSLFSLAIKAHAGQEVQPAASRCLAG</sequence>
<name>A0A8J4DEA8_9ACTN</name>